<organism evidence="1">
    <name type="scientific">Paraconexibacter sp. AEG42_29</name>
    <dbReference type="NCBI Taxonomy" id="2997339"/>
    <lineage>
        <taxon>Bacteria</taxon>
        <taxon>Bacillati</taxon>
        <taxon>Actinomycetota</taxon>
        <taxon>Thermoleophilia</taxon>
        <taxon>Solirubrobacterales</taxon>
        <taxon>Paraconexibacteraceae</taxon>
        <taxon>Paraconexibacter</taxon>
    </lineage>
</organism>
<proteinExistence type="predicted"/>
<gene>
    <name evidence="1" type="ORF">DSM112329_04622</name>
</gene>
<dbReference type="EMBL" id="CP114014">
    <property type="protein sequence ID" value="XAY07732.1"/>
    <property type="molecule type" value="Genomic_DNA"/>
</dbReference>
<evidence type="ECO:0000313" key="1">
    <source>
        <dbReference type="EMBL" id="XAY07732.1"/>
    </source>
</evidence>
<dbReference type="Gene3D" id="3.40.50.150">
    <property type="entry name" value="Vaccinia Virus protein VP39"/>
    <property type="match status" value="1"/>
</dbReference>
<dbReference type="AlphaFoldDB" id="A0AAU7B2A1"/>
<evidence type="ECO:0008006" key="2">
    <source>
        <dbReference type="Google" id="ProtNLM"/>
    </source>
</evidence>
<dbReference type="SUPFAM" id="SSF53335">
    <property type="entry name" value="S-adenosyl-L-methionine-dependent methyltransferases"/>
    <property type="match status" value="1"/>
</dbReference>
<name>A0AAU7B2A1_9ACTN</name>
<dbReference type="KEGG" id="parq:DSM112329_04622"/>
<protein>
    <recommendedName>
        <fullName evidence="2">Class I SAM-dependent methyltransferase</fullName>
    </recommendedName>
</protein>
<sequence>MPTVAGANVARNANGDRARHRRWAPAREAAWSLLARHVPRGARVAVVGAGNGDTLPLRRIAARAQALELIDLDDGALARARRRVAFGDRSRVRTRVADITGGQADAAIRAALGERPSAAGAAADVDLGTHDVVIADCLYTQLLYPALADSGRLDGLAIDRALLQSGQGVTNAAVARLHAAAPDGIVVHLHDLLGWWDGQRQPFALDDVLACAEQDGPDAALRLALKGSLPFGCDPRAASARLGAPVTETAFWRWPFGGGVDYLVCATVARARP</sequence>
<dbReference type="RefSeq" id="WP_354698923.1">
    <property type="nucleotide sequence ID" value="NZ_CP114014.1"/>
</dbReference>
<dbReference type="InterPro" id="IPR029063">
    <property type="entry name" value="SAM-dependent_MTases_sf"/>
</dbReference>
<reference evidence="1" key="1">
    <citation type="submission" date="2022-12" db="EMBL/GenBank/DDBJ databases">
        <title>Paraconexibacter alkalitolerans sp. nov. and Baekduia alba sp. nov., isolated from soil and emended description of the genera Paraconexibacter (Chun et al., 2020) and Baekduia (An et al., 2020).</title>
        <authorList>
            <person name="Vieira S."/>
            <person name="Huber K.J."/>
            <person name="Geppert A."/>
            <person name="Wolf J."/>
            <person name="Neumann-Schaal M."/>
            <person name="Muesken M."/>
            <person name="Overmann J."/>
        </authorList>
    </citation>
    <scope>NUCLEOTIDE SEQUENCE</scope>
    <source>
        <strain evidence="1">AEG42_29</strain>
    </source>
</reference>
<accession>A0AAU7B2A1</accession>